<dbReference type="EMBL" id="AUSU01004305">
    <property type="protein sequence ID" value="EPS65326.1"/>
    <property type="molecule type" value="Genomic_DNA"/>
</dbReference>
<feature type="region of interest" description="Disordered" evidence="1">
    <location>
        <begin position="201"/>
        <end position="224"/>
    </location>
</feature>
<reference evidence="2 3" key="1">
    <citation type="journal article" date="2013" name="BMC Genomics">
        <title>The miniature genome of a carnivorous plant Genlisea aurea contains a low number of genes and short non-coding sequences.</title>
        <authorList>
            <person name="Leushkin E.V."/>
            <person name="Sutormin R.A."/>
            <person name="Nabieva E.R."/>
            <person name="Penin A.A."/>
            <person name="Kondrashov A.S."/>
            <person name="Logacheva M.D."/>
        </authorList>
    </citation>
    <scope>NUCLEOTIDE SEQUENCE [LARGE SCALE GENOMIC DNA]</scope>
</reference>
<proteinExistence type="predicted"/>
<organism evidence="2 3">
    <name type="scientific">Genlisea aurea</name>
    <dbReference type="NCBI Taxonomy" id="192259"/>
    <lineage>
        <taxon>Eukaryota</taxon>
        <taxon>Viridiplantae</taxon>
        <taxon>Streptophyta</taxon>
        <taxon>Embryophyta</taxon>
        <taxon>Tracheophyta</taxon>
        <taxon>Spermatophyta</taxon>
        <taxon>Magnoliopsida</taxon>
        <taxon>eudicotyledons</taxon>
        <taxon>Gunneridae</taxon>
        <taxon>Pentapetalae</taxon>
        <taxon>asterids</taxon>
        <taxon>lamiids</taxon>
        <taxon>Lamiales</taxon>
        <taxon>Lentibulariaceae</taxon>
        <taxon>Genlisea</taxon>
    </lineage>
</organism>
<dbReference type="Proteomes" id="UP000015453">
    <property type="component" value="Unassembled WGS sequence"/>
</dbReference>
<keyword evidence="2" id="KW-0808">Transferase</keyword>
<keyword evidence="2" id="KW-0418">Kinase</keyword>
<evidence type="ECO:0000256" key="1">
    <source>
        <dbReference type="SAM" id="MobiDB-lite"/>
    </source>
</evidence>
<protein>
    <submittedName>
        <fullName evidence="2">Protein kinase</fullName>
    </submittedName>
</protein>
<accession>S8CKX4</accession>
<sequence>MCRIDDADDLVLGASTNHDSLLPADFNQSLNPMCEPSNAALCKFDESPELTKSGAEFIHGQISEPRTRSVAYDQVDCGFTFVRGQLGNEDDDEETEAKIRAFLEEKALELKKLQTPLYDFYKSLNLASSCPRVVSDKENISSNCNLPPKSRSPNKVASRRFSTAIIDSELNSSPGSCSSRRKSNVNDAANFQASQDVEELVLDSQQESYAPPSSRFSDKKREWEEELAEELERTRGKSILL</sequence>
<dbReference type="AlphaFoldDB" id="S8CKX4"/>
<dbReference type="GO" id="GO:0016301">
    <property type="term" value="F:kinase activity"/>
    <property type="evidence" value="ECO:0007669"/>
    <property type="project" value="UniProtKB-KW"/>
</dbReference>
<comment type="caution">
    <text evidence="2">The sequence shown here is derived from an EMBL/GenBank/DDBJ whole genome shotgun (WGS) entry which is preliminary data.</text>
</comment>
<evidence type="ECO:0000313" key="3">
    <source>
        <dbReference type="Proteomes" id="UP000015453"/>
    </source>
</evidence>
<evidence type="ECO:0000313" key="2">
    <source>
        <dbReference type="EMBL" id="EPS65326.1"/>
    </source>
</evidence>
<name>S8CKX4_9LAMI</name>
<feature type="region of interest" description="Disordered" evidence="1">
    <location>
        <begin position="170"/>
        <end position="189"/>
    </location>
</feature>
<keyword evidence="3" id="KW-1185">Reference proteome</keyword>
<gene>
    <name evidence="2" type="ORF">M569_09451</name>
</gene>